<reference evidence="1" key="1">
    <citation type="journal article" date="2020" name="Stud. Mycol.">
        <title>101 Dothideomycetes genomes: a test case for predicting lifestyles and emergence of pathogens.</title>
        <authorList>
            <person name="Haridas S."/>
            <person name="Albert R."/>
            <person name="Binder M."/>
            <person name="Bloem J."/>
            <person name="Labutti K."/>
            <person name="Salamov A."/>
            <person name="Andreopoulos B."/>
            <person name="Baker S."/>
            <person name="Barry K."/>
            <person name="Bills G."/>
            <person name="Bluhm B."/>
            <person name="Cannon C."/>
            <person name="Castanera R."/>
            <person name="Culley D."/>
            <person name="Daum C."/>
            <person name="Ezra D."/>
            <person name="Gonzalez J."/>
            <person name="Henrissat B."/>
            <person name="Kuo A."/>
            <person name="Liang C."/>
            <person name="Lipzen A."/>
            <person name="Lutzoni F."/>
            <person name="Magnuson J."/>
            <person name="Mondo S."/>
            <person name="Nolan M."/>
            <person name="Ohm R."/>
            <person name="Pangilinan J."/>
            <person name="Park H.-J."/>
            <person name="Ramirez L."/>
            <person name="Alfaro M."/>
            <person name="Sun H."/>
            <person name="Tritt A."/>
            <person name="Yoshinaga Y."/>
            <person name="Zwiers L.-H."/>
            <person name="Turgeon B."/>
            <person name="Goodwin S."/>
            <person name="Spatafora J."/>
            <person name="Crous P."/>
            <person name="Grigoriev I."/>
        </authorList>
    </citation>
    <scope>NUCLEOTIDE SEQUENCE</scope>
    <source>
        <strain evidence="1">CBS 113979</strain>
    </source>
</reference>
<evidence type="ECO:0000313" key="1">
    <source>
        <dbReference type="EMBL" id="KAF1981186.1"/>
    </source>
</evidence>
<proteinExistence type="predicted"/>
<protein>
    <submittedName>
        <fullName evidence="1">Uncharacterized protein</fullName>
    </submittedName>
</protein>
<gene>
    <name evidence="1" type="ORF">K402DRAFT_408620</name>
</gene>
<accession>A0A6G1GJS0</accession>
<dbReference type="EMBL" id="ML977205">
    <property type="protein sequence ID" value="KAF1981186.1"/>
    <property type="molecule type" value="Genomic_DNA"/>
</dbReference>
<dbReference type="AlphaFoldDB" id="A0A6G1GJS0"/>
<name>A0A6G1GJS0_9PEZI</name>
<organism evidence="1 2">
    <name type="scientific">Aulographum hederae CBS 113979</name>
    <dbReference type="NCBI Taxonomy" id="1176131"/>
    <lineage>
        <taxon>Eukaryota</taxon>
        <taxon>Fungi</taxon>
        <taxon>Dikarya</taxon>
        <taxon>Ascomycota</taxon>
        <taxon>Pezizomycotina</taxon>
        <taxon>Dothideomycetes</taxon>
        <taxon>Pleosporomycetidae</taxon>
        <taxon>Aulographales</taxon>
        <taxon>Aulographaceae</taxon>
    </lineage>
</organism>
<sequence length="105" mass="12269">MCQTHPDPRPGVKEMIAHPCQNKATCKTYLDFKERRKAIDEQYGTKKKDRDKLYEKIRLFDNKAEQSGALAAEVFTLRHEVQELEKGLDKMKEIIEDMKKAENAE</sequence>
<keyword evidence="2" id="KW-1185">Reference proteome</keyword>
<dbReference type="Proteomes" id="UP000800041">
    <property type="component" value="Unassembled WGS sequence"/>
</dbReference>
<evidence type="ECO:0000313" key="2">
    <source>
        <dbReference type="Proteomes" id="UP000800041"/>
    </source>
</evidence>